<dbReference type="AlphaFoldDB" id="A0A9P9YXN1"/>
<dbReference type="EMBL" id="JAMKOV010000001">
    <property type="protein sequence ID" value="KAI8045009.1"/>
    <property type="molecule type" value="Genomic_DNA"/>
</dbReference>
<evidence type="ECO:0000313" key="1">
    <source>
        <dbReference type="EMBL" id="KAI8045009.1"/>
    </source>
</evidence>
<reference evidence="1" key="1">
    <citation type="journal article" date="2023" name="Genome Biol. Evol.">
        <title>Long-read-based Genome Assembly of Drosophila gunungcola Reveals Fewer Chemosensory Genes in Flower-breeding Species.</title>
        <authorList>
            <person name="Negi A."/>
            <person name="Liao B.Y."/>
            <person name="Yeh S.D."/>
        </authorList>
    </citation>
    <scope>NUCLEOTIDE SEQUENCE</scope>
    <source>
        <strain evidence="1">Sukarami</strain>
    </source>
</reference>
<organism evidence="1 2">
    <name type="scientific">Drosophila gunungcola</name>
    <name type="common">fruit fly</name>
    <dbReference type="NCBI Taxonomy" id="103775"/>
    <lineage>
        <taxon>Eukaryota</taxon>
        <taxon>Metazoa</taxon>
        <taxon>Ecdysozoa</taxon>
        <taxon>Arthropoda</taxon>
        <taxon>Hexapoda</taxon>
        <taxon>Insecta</taxon>
        <taxon>Pterygota</taxon>
        <taxon>Neoptera</taxon>
        <taxon>Endopterygota</taxon>
        <taxon>Diptera</taxon>
        <taxon>Brachycera</taxon>
        <taxon>Muscomorpha</taxon>
        <taxon>Ephydroidea</taxon>
        <taxon>Drosophilidae</taxon>
        <taxon>Drosophila</taxon>
        <taxon>Sophophora</taxon>
    </lineage>
</organism>
<keyword evidence="2" id="KW-1185">Reference proteome</keyword>
<proteinExistence type="predicted"/>
<protein>
    <submittedName>
        <fullName evidence="1">Uncharacterized protein</fullName>
    </submittedName>
</protein>
<name>A0A9P9YXN1_9MUSC</name>
<comment type="caution">
    <text evidence="1">The sequence shown here is derived from an EMBL/GenBank/DDBJ whole genome shotgun (WGS) entry which is preliminary data.</text>
</comment>
<gene>
    <name evidence="1" type="ORF">M5D96_001186</name>
</gene>
<dbReference type="Proteomes" id="UP001059596">
    <property type="component" value="Chromosome 3R"/>
</dbReference>
<accession>A0A9P9YXN1</accession>
<sequence length="58" mass="6706">MIRVTSYSAGSLPRHRQSKRSCGFGKRLRFNANKCKLPCHCICVDITFSRNWICNNVM</sequence>
<evidence type="ECO:0000313" key="2">
    <source>
        <dbReference type="Proteomes" id="UP001059596"/>
    </source>
</evidence>